<dbReference type="Gene3D" id="2.40.50.40">
    <property type="match status" value="1"/>
</dbReference>
<organism evidence="3 4">
    <name type="scientific">Hypsibius exemplaris</name>
    <name type="common">Freshwater tardigrade</name>
    <dbReference type="NCBI Taxonomy" id="2072580"/>
    <lineage>
        <taxon>Eukaryota</taxon>
        <taxon>Metazoa</taxon>
        <taxon>Ecdysozoa</taxon>
        <taxon>Tardigrada</taxon>
        <taxon>Eutardigrada</taxon>
        <taxon>Parachela</taxon>
        <taxon>Hypsibioidea</taxon>
        <taxon>Hypsibiidae</taxon>
        <taxon>Hypsibius</taxon>
    </lineage>
</organism>
<evidence type="ECO:0000313" key="4">
    <source>
        <dbReference type="Proteomes" id="UP000192578"/>
    </source>
</evidence>
<keyword evidence="4" id="KW-1185">Reference proteome</keyword>
<dbReference type="InterPro" id="IPR023780">
    <property type="entry name" value="Chromo_domain"/>
</dbReference>
<dbReference type="OrthoDB" id="2273864at2759"/>
<sequence>MAREPVSAHSEPRSAGRHPTPQKTISKIAALKQVSRPKRRPRASDAHRGPHYRDPTLWEVDQVVGGIRSVRGVQWVLVHWTGYGIEDNTWEKLSVMKKAMDAVKTFWRIYGPWFVLFFVTLRSKPNIDRQKILSPEGELHEKLKYGPEDDYIYEYLVQPAEPVTSSSHYETMAN</sequence>
<dbReference type="Proteomes" id="UP000192578">
    <property type="component" value="Unassembled WGS sequence"/>
</dbReference>
<evidence type="ECO:0000259" key="2">
    <source>
        <dbReference type="PROSITE" id="PS50013"/>
    </source>
</evidence>
<dbReference type="InterPro" id="IPR000953">
    <property type="entry name" value="Chromo/chromo_shadow_dom"/>
</dbReference>
<dbReference type="EMBL" id="MTYJ01000007">
    <property type="protein sequence ID" value="OQV24409.1"/>
    <property type="molecule type" value="Genomic_DNA"/>
</dbReference>
<gene>
    <name evidence="3" type="ORF">BV898_01942</name>
</gene>
<comment type="caution">
    <text evidence="3">The sequence shown here is derived from an EMBL/GenBank/DDBJ whole genome shotgun (WGS) entry which is preliminary data.</text>
</comment>
<dbReference type="SMART" id="SM00298">
    <property type="entry name" value="CHROMO"/>
    <property type="match status" value="1"/>
</dbReference>
<dbReference type="InterPro" id="IPR016197">
    <property type="entry name" value="Chromo-like_dom_sf"/>
</dbReference>
<dbReference type="PROSITE" id="PS50013">
    <property type="entry name" value="CHROMO_2"/>
    <property type="match status" value="1"/>
</dbReference>
<evidence type="ECO:0000313" key="3">
    <source>
        <dbReference type="EMBL" id="OQV24409.1"/>
    </source>
</evidence>
<dbReference type="CDD" id="cd00024">
    <property type="entry name" value="CD_CSD"/>
    <property type="match status" value="1"/>
</dbReference>
<evidence type="ECO:0000256" key="1">
    <source>
        <dbReference type="SAM" id="MobiDB-lite"/>
    </source>
</evidence>
<feature type="domain" description="Chromo" evidence="2">
    <location>
        <begin position="58"/>
        <end position="108"/>
    </location>
</feature>
<name>A0A1W0XA48_HYPEX</name>
<proteinExistence type="predicted"/>
<accession>A0A1W0XA48</accession>
<dbReference type="SUPFAM" id="SSF54160">
    <property type="entry name" value="Chromo domain-like"/>
    <property type="match status" value="1"/>
</dbReference>
<feature type="compositionally biased region" description="Basic and acidic residues" evidence="1">
    <location>
        <begin position="42"/>
        <end position="51"/>
    </location>
</feature>
<protein>
    <recommendedName>
        <fullName evidence="2">Chromo domain-containing protein</fullName>
    </recommendedName>
</protein>
<dbReference type="AlphaFoldDB" id="A0A1W0XA48"/>
<feature type="region of interest" description="Disordered" evidence="1">
    <location>
        <begin position="1"/>
        <end position="51"/>
    </location>
</feature>
<dbReference type="Pfam" id="PF00385">
    <property type="entry name" value="Chromo"/>
    <property type="match status" value="1"/>
</dbReference>
<reference evidence="4" key="1">
    <citation type="submission" date="2017-01" db="EMBL/GenBank/DDBJ databases">
        <title>Comparative genomics of anhydrobiosis in the tardigrade Hypsibius dujardini.</title>
        <authorList>
            <person name="Yoshida Y."/>
            <person name="Koutsovoulos G."/>
            <person name="Laetsch D."/>
            <person name="Stevens L."/>
            <person name="Kumar S."/>
            <person name="Horikawa D."/>
            <person name="Ishino K."/>
            <person name="Komine S."/>
            <person name="Tomita M."/>
            <person name="Blaxter M."/>
            <person name="Arakawa K."/>
        </authorList>
    </citation>
    <scope>NUCLEOTIDE SEQUENCE [LARGE SCALE GENOMIC DNA]</scope>
    <source>
        <strain evidence="4">Z151</strain>
    </source>
</reference>